<gene>
    <name evidence="1" type="ORF">JK364_54700</name>
</gene>
<sequence>HQITVLERQLGEQKVRFTPSDRAFLAALLHRLPPHVLRQLRLLVRPDTVLRWHRNLVARRHAASCRPKRPGRPRTVRSIRILVLRLAK</sequence>
<keyword evidence="2" id="KW-1185">Reference proteome</keyword>
<evidence type="ECO:0000313" key="1">
    <source>
        <dbReference type="EMBL" id="MBL1121211.1"/>
    </source>
</evidence>
<dbReference type="Proteomes" id="UP000621510">
    <property type="component" value="Unassembled WGS sequence"/>
</dbReference>
<organism evidence="1 2">
    <name type="scientific">Streptomyces endocoffeicus</name>
    <dbReference type="NCBI Taxonomy" id="2898945"/>
    <lineage>
        <taxon>Bacteria</taxon>
        <taxon>Bacillati</taxon>
        <taxon>Actinomycetota</taxon>
        <taxon>Actinomycetes</taxon>
        <taxon>Kitasatosporales</taxon>
        <taxon>Streptomycetaceae</taxon>
        <taxon>Streptomyces</taxon>
    </lineage>
</organism>
<dbReference type="EMBL" id="JAERRG010000225">
    <property type="protein sequence ID" value="MBL1121211.1"/>
    <property type="molecule type" value="Genomic_DNA"/>
</dbReference>
<reference evidence="1 2" key="1">
    <citation type="submission" date="2021-01" db="EMBL/GenBank/DDBJ databases">
        <title>WGS of actinomycetes isolated from Thailand.</title>
        <authorList>
            <person name="Thawai C."/>
        </authorList>
    </citation>
    <scope>NUCLEOTIDE SEQUENCE [LARGE SCALE GENOMIC DNA]</scope>
    <source>
        <strain evidence="1 2">CA3R110</strain>
    </source>
</reference>
<comment type="caution">
    <text evidence="1">The sequence shown here is derived from an EMBL/GenBank/DDBJ whole genome shotgun (WGS) entry which is preliminary data.</text>
</comment>
<accession>A0ABS1QB79</accession>
<feature type="non-terminal residue" evidence="1">
    <location>
        <position position="1"/>
    </location>
</feature>
<proteinExistence type="predicted"/>
<evidence type="ECO:0000313" key="2">
    <source>
        <dbReference type="Proteomes" id="UP000621510"/>
    </source>
</evidence>
<name>A0ABS1QB79_9ACTN</name>
<protein>
    <submittedName>
        <fullName evidence="1">Integrase</fullName>
    </submittedName>
</protein>